<evidence type="ECO:0000313" key="3">
    <source>
        <dbReference type="Proteomes" id="UP000243579"/>
    </source>
</evidence>
<gene>
    <name evidence="2" type="ORF">ACHHYP_12820</name>
</gene>
<comment type="caution">
    <text evidence="2">The sequence shown here is derived from an EMBL/GenBank/DDBJ whole genome shotgun (WGS) entry which is preliminary data.</text>
</comment>
<accession>A0A1V9YGC8</accession>
<feature type="region of interest" description="Disordered" evidence="1">
    <location>
        <begin position="38"/>
        <end position="61"/>
    </location>
</feature>
<dbReference type="SMART" id="SM00028">
    <property type="entry name" value="TPR"/>
    <property type="match status" value="2"/>
</dbReference>
<feature type="region of interest" description="Disordered" evidence="1">
    <location>
        <begin position="525"/>
        <end position="546"/>
    </location>
</feature>
<evidence type="ECO:0000256" key="1">
    <source>
        <dbReference type="SAM" id="MobiDB-lite"/>
    </source>
</evidence>
<dbReference type="InterPro" id="IPR011990">
    <property type="entry name" value="TPR-like_helical_dom_sf"/>
</dbReference>
<dbReference type="Proteomes" id="UP000243579">
    <property type="component" value="Unassembled WGS sequence"/>
</dbReference>
<feature type="compositionally biased region" description="Basic residues" evidence="1">
    <location>
        <begin position="525"/>
        <end position="535"/>
    </location>
</feature>
<dbReference type="Gene3D" id="1.25.40.10">
    <property type="entry name" value="Tetratricopeptide repeat domain"/>
    <property type="match status" value="1"/>
</dbReference>
<proteinExistence type="predicted"/>
<evidence type="ECO:0000313" key="2">
    <source>
        <dbReference type="EMBL" id="OQR84793.1"/>
    </source>
</evidence>
<organism evidence="2 3">
    <name type="scientific">Achlya hypogyna</name>
    <name type="common">Oomycete</name>
    <name type="synonym">Protoachlya hypogyna</name>
    <dbReference type="NCBI Taxonomy" id="1202772"/>
    <lineage>
        <taxon>Eukaryota</taxon>
        <taxon>Sar</taxon>
        <taxon>Stramenopiles</taxon>
        <taxon>Oomycota</taxon>
        <taxon>Saprolegniomycetes</taxon>
        <taxon>Saprolegniales</taxon>
        <taxon>Achlyaceae</taxon>
        <taxon>Achlya</taxon>
    </lineage>
</organism>
<feature type="region of interest" description="Disordered" evidence="1">
    <location>
        <begin position="1"/>
        <end position="24"/>
    </location>
</feature>
<dbReference type="OrthoDB" id="165838at2759"/>
<dbReference type="EMBL" id="JNBR01001834">
    <property type="protein sequence ID" value="OQR84793.1"/>
    <property type="molecule type" value="Genomic_DNA"/>
</dbReference>
<dbReference type="InterPro" id="IPR019734">
    <property type="entry name" value="TPR_rpt"/>
</dbReference>
<feature type="compositionally biased region" description="Basic and acidic residues" evidence="1">
    <location>
        <begin position="45"/>
        <end position="60"/>
    </location>
</feature>
<reference evidence="2 3" key="1">
    <citation type="journal article" date="2014" name="Genome Biol. Evol.">
        <title>The secreted proteins of Achlya hypogyna and Thraustotheca clavata identify the ancestral oomycete secretome and reveal gene acquisitions by horizontal gene transfer.</title>
        <authorList>
            <person name="Misner I."/>
            <person name="Blouin N."/>
            <person name="Leonard G."/>
            <person name="Richards T.A."/>
            <person name="Lane C.E."/>
        </authorList>
    </citation>
    <scope>NUCLEOTIDE SEQUENCE [LARGE SCALE GENOMIC DNA]</scope>
    <source>
        <strain evidence="2 3">ATCC 48635</strain>
    </source>
</reference>
<dbReference type="SUPFAM" id="SSF48452">
    <property type="entry name" value="TPR-like"/>
    <property type="match status" value="1"/>
</dbReference>
<keyword evidence="3" id="KW-1185">Reference proteome</keyword>
<feature type="non-terminal residue" evidence="2">
    <location>
        <position position="1"/>
    </location>
</feature>
<sequence length="732" mass="81898">DGASSSGHQGAVASKGTRPSKVRCCNDPVQQRFMTRNQSLPVFEGKAKDATEARDPKDSDSLFQRRMQLTKARRISVGAWLYGPKVAQRPPLFEIEEQVLVAPSSVSLRVALGYRYAEHEGSKHWAVVLLEQASLMAEDPGGWRFWQVLGHMHYHLMLRYPRQHHCCIFHLHQAAVTYKKAMSYVENMGDVVLIIHFATALFMQGVKDRPLEMLATANLRHGIQFGPLDNQIYVDRLFTHFQICAANGRTSDSLALLAKIRALHAQPSGYSRTDMDLIHARCLQLDGELLASSELFSRLLKDMFGPATAYADELYADMWHHLGSLCLRQGHLYLAVEYTTLALTYAKHAKLRATLYYARGLAHYCLSDFNGAEDDYRRGRNSNHDVKPTLSLAELRRSYKEDFDLVLSTSIEDIVRAARKGMGKTTASLKVQRQFRQFLDRKRLGADPQSFTRRLLEKQTTRKALLPEPVAANLPQSVGTLPELELTPPPSHPPHVNALASLKLLHSATVHLSPFLPHAEPRKFKVAPKASRKPPRNFLSPDFDRPDARRQRSLASYRRLGYSNGDLTYGQHWRALLDVGLTLFKTPASLARSVAHVRAFHPSVAEAMAICTLVDSDGSVEEACGKLSDESYSIEIASLVQVIDVEAALARRWAASATEEDDNPLYPVPEIDPATGKFVLHDVRTLLAREEEVSVKRLANVGSVGGSFRTLHIIDDHVSSRRTSVKDVVVLK</sequence>
<protein>
    <submittedName>
        <fullName evidence="2">Uncharacterized protein</fullName>
    </submittedName>
</protein>
<name>A0A1V9YGC8_ACHHY</name>
<dbReference type="AlphaFoldDB" id="A0A1V9YGC8"/>